<evidence type="ECO:0000313" key="2">
    <source>
        <dbReference type="Proteomes" id="UP000297149"/>
    </source>
</evidence>
<accession>A0A4P7W1F5</accession>
<reference evidence="2" key="1">
    <citation type="submission" date="2019-02" db="EMBL/GenBank/DDBJ databases">
        <title>Isolation and identification of novel species under the genus Muribaculum.</title>
        <authorList>
            <person name="Miyake S."/>
            <person name="Ding Y."/>
            <person name="Low A."/>
            <person name="Soh M."/>
            <person name="Seedorf H."/>
        </authorList>
    </citation>
    <scope>NUCLEOTIDE SEQUENCE [LARGE SCALE GENOMIC DNA]</scope>
    <source>
        <strain evidence="2">H5</strain>
    </source>
</reference>
<dbReference type="AlphaFoldDB" id="A0A4P7W1F5"/>
<dbReference type="EMBL" id="CP039396">
    <property type="protein sequence ID" value="QCD41734.1"/>
    <property type="molecule type" value="Genomic_DNA"/>
</dbReference>
<dbReference type="Proteomes" id="UP000297149">
    <property type="component" value="Chromosome"/>
</dbReference>
<dbReference type="KEGG" id="ddb:E7747_05220"/>
<name>A0A4P7W1F5_9BACT</name>
<evidence type="ECO:0000313" key="1">
    <source>
        <dbReference type="EMBL" id="QCD41734.1"/>
    </source>
</evidence>
<dbReference type="RefSeq" id="WP_136414537.1">
    <property type="nucleotide sequence ID" value="NZ_CP039396.1"/>
</dbReference>
<keyword evidence="2" id="KW-1185">Reference proteome</keyword>
<gene>
    <name evidence="1" type="ORF">E7747_05220</name>
</gene>
<organism evidence="1 2">
    <name type="scientific">Duncaniella dubosii</name>
    <dbReference type="NCBI Taxonomy" id="2518971"/>
    <lineage>
        <taxon>Bacteria</taxon>
        <taxon>Pseudomonadati</taxon>
        <taxon>Bacteroidota</taxon>
        <taxon>Bacteroidia</taxon>
        <taxon>Bacteroidales</taxon>
        <taxon>Muribaculaceae</taxon>
        <taxon>Duncaniella</taxon>
    </lineage>
</organism>
<protein>
    <submittedName>
        <fullName evidence="1">Uncharacterized protein</fullName>
    </submittedName>
</protein>
<proteinExistence type="predicted"/>
<sequence>MDGWIRNRLMLPLPVDISAAGETISPLTAPIKPGRTDTECETHDLPHYWQVRADKIGFISNLSVLDLIFNLGPEAVIYLDRVAGREF</sequence>